<dbReference type="Pfam" id="PF12697">
    <property type="entry name" value="Abhydrolase_6"/>
    <property type="match status" value="1"/>
</dbReference>
<dbReference type="OrthoDB" id="659408at2"/>
<feature type="domain" description="AB hydrolase-1" evidence="1">
    <location>
        <begin position="7"/>
        <end position="151"/>
    </location>
</feature>
<reference evidence="2 3" key="1">
    <citation type="submission" date="2016-10" db="EMBL/GenBank/DDBJ databases">
        <authorList>
            <person name="Varghese N."/>
            <person name="Submissions S."/>
        </authorList>
    </citation>
    <scope>NUCLEOTIDE SEQUENCE [LARGE SCALE GENOMIC DNA]</scope>
    <source>
        <strain evidence="2 3">DSM 11449</strain>
    </source>
</reference>
<dbReference type="EMBL" id="FNND01000001">
    <property type="protein sequence ID" value="SDW21316.1"/>
    <property type="molecule type" value="Genomic_DNA"/>
</dbReference>
<proteinExistence type="predicted"/>
<evidence type="ECO:0000259" key="1">
    <source>
        <dbReference type="Pfam" id="PF12697"/>
    </source>
</evidence>
<organism evidence="2 3">
    <name type="scientific">Capnocytophaga granulosa</name>
    <dbReference type="NCBI Taxonomy" id="45242"/>
    <lineage>
        <taxon>Bacteria</taxon>
        <taxon>Pseudomonadati</taxon>
        <taxon>Bacteroidota</taxon>
        <taxon>Flavobacteriia</taxon>
        <taxon>Flavobacteriales</taxon>
        <taxon>Flavobacteriaceae</taxon>
        <taxon>Capnocytophaga</taxon>
    </lineage>
</organism>
<evidence type="ECO:0000313" key="2">
    <source>
        <dbReference type="EMBL" id="SDW21316.1"/>
    </source>
</evidence>
<dbReference type="InterPro" id="IPR000073">
    <property type="entry name" value="AB_hydrolase_1"/>
</dbReference>
<protein>
    <recommendedName>
        <fullName evidence="1">AB hydrolase-1 domain-containing protein</fullName>
    </recommendedName>
</protein>
<dbReference type="GeneID" id="85017602"/>
<sequence>MAIPVYCMPGMAASSRIFQHLEWPEEYEVHLLDWDEPRAKESFAAYASRIAQRITAPNPILIGVSLGGVLIQQIATLLPAYRGVVLISSIKSAEELPRWMRCCKRLRLQNLLPLEWLASFEFWKRTKRYRKLYYKYIGLASPHYLAWCARELLNWQFPTLPPEKLIHIQGDKDIVFPIKNIKDCIRIHNGTHIMIISRFRWFREHFVSLIERFSNQ</sequence>
<dbReference type="SUPFAM" id="SSF53474">
    <property type="entry name" value="alpha/beta-Hydrolases"/>
    <property type="match status" value="1"/>
</dbReference>
<name>A0A1H2RPD7_9FLAO</name>
<dbReference type="Proteomes" id="UP000182771">
    <property type="component" value="Unassembled WGS sequence"/>
</dbReference>
<comment type="caution">
    <text evidence="2">The sequence shown here is derived from an EMBL/GenBank/DDBJ whole genome shotgun (WGS) entry which is preliminary data.</text>
</comment>
<evidence type="ECO:0000313" key="3">
    <source>
        <dbReference type="Proteomes" id="UP000182771"/>
    </source>
</evidence>
<dbReference type="InterPro" id="IPR029058">
    <property type="entry name" value="AB_hydrolase_fold"/>
</dbReference>
<dbReference type="Gene3D" id="3.40.50.1820">
    <property type="entry name" value="alpha/beta hydrolase"/>
    <property type="match status" value="1"/>
</dbReference>
<gene>
    <name evidence="2" type="ORF">SAMN05444420_101541</name>
</gene>
<keyword evidence="3" id="KW-1185">Reference proteome</keyword>
<dbReference type="AlphaFoldDB" id="A0A1H2RPD7"/>
<dbReference type="RefSeq" id="WP_016419791.1">
    <property type="nucleotide sequence ID" value="NZ_FNND01000001.1"/>
</dbReference>
<accession>A0A1H2RPD7</accession>